<dbReference type="AlphaFoldDB" id="A0A9P0AV72"/>
<evidence type="ECO:0000256" key="2">
    <source>
        <dbReference type="SAM" id="Coils"/>
    </source>
</evidence>
<name>A0A9P0AV72_BRAAE</name>
<dbReference type="InterPro" id="IPR051149">
    <property type="entry name" value="Spindly/BICDR_Dynein_Adapter"/>
</dbReference>
<evidence type="ECO:0000313" key="4">
    <source>
        <dbReference type="Proteomes" id="UP001154078"/>
    </source>
</evidence>
<dbReference type="PANTHER" id="PTHR32123">
    <property type="entry name" value="BICD FAMILY-LIKE CARGO ADAPTER"/>
    <property type="match status" value="1"/>
</dbReference>
<feature type="coiled-coil region" evidence="2">
    <location>
        <begin position="48"/>
        <end position="224"/>
    </location>
</feature>
<organism evidence="3 4">
    <name type="scientific">Brassicogethes aeneus</name>
    <name type="common">Rape pollen beetle</name>
    <name type="synonym">Meligethes aeneus</name>
    <dbReference type="NCBI Taxonomy" id="1431903"/>
    <lineage>
        <taxon>Eukaryota</taxon>
        <taxon>Metazoa</taxon>
        <taxon>Ecdysozoa</taxon>
        <taxon>Arthropoda</taxon>
        <taxon>Hexapoda</taxon>
        <taxon>Insecta</taxon>
        <taxon>Pterygota</taxon>
        <taxon>Neoptera</taxon>
        <taxon>Endopterygota</taxon>
        <taxon>Coleoptera</taxon>
        <taxon>Polyphaga</taxon>
        <taxon>Cucujiformia</taxon>
        <taxon>Nitidulidae</taxon>
        <taxon>Meligethinae</taxon>
        <taxon>Brassicogethes</taxon>
    </lineage>
</organism>
<gene>
    <name evidence="3" type="ORF">MELIAE_LOCUS2435</name>
</gene>
<feature type="coiled-coil region" evidence="2">
    <location>
        <begin position="423"/>
        <end position="471"/>
    </location>
</feature>
<sequence length="504" mass="58379">MLKLEELENYVADLENRNIVNINNTKNSNMSEDIWTQLQQKENDLVLAAELGKALLEKNEELKKHQEALVEEYSKKLEAVEQDRHVLRRKLNNKESELDSRIIELEKDIAELTSKLHAKDNLLKQWDREKGTLLSELNAQNSRLTEQLKQAAATENQLQMQLQALKEQCAMGKSNLQEHMSSVDGLRDELDLFSNKNKELERRLHLAANERDSMANALEEASDRILLLERHAREQDMRYQQSLKDYSLPQEKLSLEDRLSVSEHRSLLSEMDITEPTLSQECMSVYRQLRSLVHQLKTHSDDDSGLHSDCSNVSMEDSSRFTPGLLSEIAQELVGLVLDTDVVRLLERLEQARRDIQERDEELSRRSERIMELSSKASVCEVELQAALEDRDRAKTDASNSSLTQDEIVAKAREVRDSAVQRRTKAEVELAKTRVELMQANSQLLESIQQKVELSQQLEQWQMDMQELLDEQLRTKLSNQEVKRGPNETPVAPPRRRLLTYFFR</sequence>
<evidence type="ECO:0000313" key="3">
    <source>
        <dbReference type="EMBL" id="CAH0549225.1"/>
    </source>
</evidence>
<reference evidence="3" key="1">
    <citation type="submission" date="2021-12" db="EMBL/GenBank/DDBJ databases">
        <authorList>
            <person name="King R."/>
        </authorList>
    </citation>
    <scope>NUCLEOTIDE SEQUENCE</scope>
</reference>
<dbReference type="PANTHER" id="PTHR32123:SF13">
    <property type="entry name" value="BICAUDAL D-RELATED PROTEIN HOMOLOG"/>
    <property type="match status" value="1"/>
</dbReference>
<keyword evidence="4" id="KW-1185">Reference proteome</keyword>
<keyword evidence="1 2" id="KW-0175">Coiled coil</keyword>
<evidence type="ECO:0000256" key="1">
    <source>
        <dbReference type="ARBA" id="ARBA00023054"/>
    </source>
</evidence>
<feature type="coiled-coil region" evidence="2">
    <location>
        <begin position="342"/>
        <end position="369"/>
    </location>
</feature>
<protein>
    <recommendedName>
        <fullName evidence="5">Bicaudal D-related protein homolog</fullName>
    </recommendedName>
</protein>
<dbReference type="Proteomes" id="UP001154078">
    <property type="component" value="Chromosome 11"/>
</dbReference>
<dbReference type="OrthoDB" id="9451547at2759"/>
<proteinExistence type="predicted"/>
<accession>A0A9P0AV72</accession>
<evidence type="ECO:0008006" key="5">
    <source>
        <dbReference type="Google" id="ProtNLM"/>
    </source>
</evidence>
<dbReference type="EMBL" id="OV121142">
    <property type="protein sequence ID" value="CAH0549225.1"/>
    <property type="molecule type" value="Genomic_DNA"/>
</dbReference>